<gene>
    <name evidence="2" type="ORF">KRM00_002063</name>
</gene>
<accession>A0AAN5VM65</accession>
<reference evidence="2" key="2">
    <citation type="submission" date="2021-06" db="EMBL/GenBank/DDBJ databases">
        <authorList>
            <consortium name="NCBI Pathogen Detection Project"/>
        </authorList>
    </citation>
    <scope>NUCLEOTIDE SEQUENCE</scope>
    <source>
        <strain evidence="2">HN1000</strain>
    </source>
</reference>
<dbReference type="RefSeq" id="WP_022619530.1">
    <property type="nucleotide sequence ID" value="NZ_CP037850.1"/>
</dbReference>
<dbReference type="Pfam" id="PF13274">
    <property type="entry name" value="SocA_Panacea"/>
    <property type="match status" value="1"/>
</dbReference>
<dbReference type="InterPro" id="IPR025272">
    <property type="entry name" value="SocA_Panacea"/>
</dbReference>
<evidence type="ECO:0000259" key="1">
    <source>
        <dbReference type="Pfam" id="PF13274"/>
    </source>
</evidence>
<evidence type="ECO:0000313" key="2">
    <source>
        <dbReference type="EMBL" id="HBH1542577.1"/>
    </source>
</evidence>
<dbReference type="Proteomes" id="UP000878956">
    <property type="component" value="Unassembled WGS sequence"/>
</dbReference>
<dbReference type="EMBL" id="DAEPXK010000019">
    <property type="protein sequence ID" value="HBH1542577.1"/>
    <property type="molecule type" value="Genomic_DNA"/>
</dbReference>
<evidence type="ECO:0000313" key="3">
    <source>
        <dbReference type="Proteomes" id="UP000878956"/>
    </source>
</evidence>
<comment type="caution">
    <text evidence="2">The sequence shown here is derived from an EMBL/GenBank/DDBJ whole genome shotgun (WGS) entry which is preliminary data.</text>
</comment>
<proteinExistence type="predicted"/>
<reference evidence="2" key="1">
    <citation type="journal article" date="2018" name="Genome Biol.">
        <title>SKESA: strategic k-mer extension for scrupulous assemblies.</title>
        <authorList>
            <person name="Souvorov A."/>
            <person name="Agarwala R."/>
            <person name="Lipman D.J."/>
        </authorList>
    </citation>
    <scope>NUCLEOTIDE SEQUENCE</scope>
    <source>
        <strain evidence="2">HN1000</strain>
    </source>
</reference>
<name>A0AAN5VM65_CLODI</name>
<protein>
    <submittedName>
        <fullName evidence="2">DUF4065 domain-containing protein</fullName>
    </submittedName>
</protein>
<feature type="domain" description="Antitoxin SocA-like Panacea" evidence="1">
    <location>
        <begin position="39"/>
        <end position="133"/>
    </location>
</feature>
<sequence>MEFINLTGFCPNYDAMDVAEYILWYCENKLKNPINNSKLQRILYFIQKKYICKFNKLLFDNYMKAWSYGIVIPDVYYSYISYGSKHITGIKPDRYWAISTEEDNEFINKMVEALACKDIEELIKISQQENLWKEYRLYDQKEEILLWDILHWYSKEK</sequence>
<organism evidence="2 3">
    <name type="scientific">Clostridioides difficile</name>
    <name type="common">Peptoclostridium difficile</name>
    <dbReference type="NCBI Taxonomy" id="1496"/>
    <lineage>
        <taxon>Bacteria</taxon>
        <taxon>Bacillati</taxon>
        <taxon>Bacillota</taxon>
        <taxon>Clostridia</taxon>
        <taxon>Peptostreptococcales</taxon>
        <taxon>Peptostreptococcaceae</taxon>
        <taxon>Clostridioides</taxon>
    </lineage>
</organism>
<dbReference type="AlphaFoldDB" id="A0AAN5VM65"/>